<comment type="caution">
    <text evidence="2">The sequence shown here is derived from an EMBL/GenBank/DDBJ whole genome shotgun (WGS) entry which is preliminary data.</text>
</comment>
<sequence>MLLWATKRQAARTQAPKLPQAPSQSRSIIEETAQKGEIVAPSDTTSLSPYKRVAKALKQDLGDDYDTVLEAYKNGDVSLAELNQSRTRTLAQGAAQYPSGKAKAQEFFDPKIAGSYDRVLNNIKNNVTSVDSYHTTADDLLAAGRAKASPIYKEAFKKNIALQSTRLDRILRTPESLRALKTVSKNTQNEMSLMAKPTPELTALSKDLASMGKMEETKGGVASGLKLRALDAVKKEMDKSINVLDKRIKSGNATPADQNQYSGLIATKNA</sequence>
<dbReference type="AlphaFoldDB" id="X0ZF39"/>
<feature type="compositionally biased region" description="Polar residues" evidence="1">
    <location>
        <begin position="251"/>
        <end position="270"/>
    </location>
</feature>
<evidence type="ECO:0000313" key="2">
    <source>
        <dbReference type="EMBL" id="GAG68265.1"/>
    </source>
</evidence>
<proteinExistence type="predicted"/>
<dbReference type="EMBL" id="BART01006702">
    <property type="protein sequence ID" value="GAG68265.1"/>
    <property type="molecule type" value="Genomic_DNA"/>
</dbReference>
<protein>
    <submittedName>
        <fullName evidence="2">Uncharacterized protein</fullName>
    </submittedName>
</protein>
<reference evidence="2" key="1">
    <citation type="journal article" date="2014" name="Front. Microbiol.">
        <title>High frequency of phylogenetically diverse reductive dehalogenase-homologous genes in deep subseafloor sedimentary metagenomes.</title>
        <authorList>
            <person name="Kawai M."/>
            <person name="Futagami T."/>
            <person name="Toyoda A."/>
            <person name="Takaki Y."/>
            <person name="Nishi S."/>
            <person name="Hori S."/>
            <person name="Arai W."/>
            <person name="Tsubouchi T."/>
            <person name="Morono Y."/>
            <person name="Uchiyama I."/>
            <person name="Ito T."/>
            <person name="Fujiyama A."/>
            <person name="Inagaki F."/>
            <person name="Takami H."/>
        </authorList>
    </citation>
    <scope>NUCLEOTIDE SEQUENCE</scope>
    <source>
        <strain evidence="2">Expedition CK06-06</strain>
    </source>
</reference>
<name>X0ZF39_9ZZZZ</name>
<organism evidence="2">
    <name type="scientific">marine sediment metagenome</name>
    <dbReference type="NCBI Taxonomy" id="412755"/>
    <lineage>
        <taxon>unclassified sequences</taxon>
        <taxon>metagenomes</taxon>
        <taxon>ecological metagenomes</taxon>
    </lineage>
</organism>
<feature type="non-terminal residue" evidence="2">
    <location>
        <position position="270"/>
    </location>
</feature>
<gene>
    <name evidence="2" type="ORF">S01H4_15284</name>
</gene>
<feature type="region of interest" description="Disordered" evidence="1">
    <location>
        <begin position="1"/>
        <end position="43"/>
    </location>
</feature>
<feature type="region of interest" description="Disordered" evidence="1">
    <location>
        <begin position="250"/>
        <end position="270"/>
    </location>
</feature>
<accession>X0ZF39</accession>
<evidence type="ECO:0000256" key="1">
    <source>
        <dbReference type="SAM" id="MobiDB-lite"/>
    </source>
</evidence>